<dbReference type="PANTHER" id="PTHR30337">
    <property type="entry name" value="COMPONENT OF ATP-DEPENDENT DSDNA EXONUCLEASE"/>
    <property type="match status" value="1"/>
</dbReference>
<protein>
    <submittedName>
        <fullName evidence="2">Calcineurin-like phosphoesterase superfamily domain protein</fullName>
    </submittedName>
</protein>
<dbReference type="PANTHER" id="PTHR30337:SF0">
    <property type="entry name" value="NUCLEASE SBCCD SUBUNIT D"/>
    <property type="match status" value="1"/>
</dbReference>
<dbReference type="Gene3D" id="3.60.21.10">
    <property type="match status" value="1"/>
</dbReference>
<gene>
    <name evidence="2" type="ORF">ABG79_01198</name>
</gene>
<dbReference type="InterPro" id="IPR004843">
    <property type="entry name" value="Calcineurin-like_PHP"/>
</dbReference>
<dbReference type="Pfam" id="PF00149">
    <property type="entry name" value="Metallophos"/>
    <property type="match status" value="1"/>
</dbReference>
<evidence type="ECO:0000313" key="2">
    <source>
        <dbReference type="EMBL" id="KRQ87008.1"/>
    </source>
</evidence>
<dbReference type="EMBL" id="LKHP01000005">
    <property type="protein sequence ID" value="KRQ87008.1"/>
    <property type="molecule type" value="Genomic_DNA"/>
</dbReference>
<feature type="domain" description="Calcineurin-like phosphoesterase" evidence="1">
    <location>
        <begin position="10"/>
        <end position="204"/>
    </location>
</feature>
<name>A0A0R3JTZ4_CALMK</name>
<dbReference type="GO" id="GO:0016787">
    <property type="term" value="F:hydrolase activity"/>
    <property type="evidence" value="ECO:0007669"/>
    <property type="project" value="InterPro"/>
</dbReference>
<comment type="caution">
    <text evidence="2">The sequence shown here is derived from an EMBL/GenBank/DDBJ whole genome shotgun (WGS) entry which is preliminary data.</text>
</comment>
<evidence type="ECO:0000313" key="3">
    <source>
        <dbReference type="Proteomes" id="UP000052015"/>
    </source>
</evidence>
<proteinExistence type="predicted"/>
<dbReference type="InterPro" id="IPR050535">
    <property type="entry name" value="DNA_Repair-Maintenance_Comp"/>
</dbReference>
<dbReference type="AlphaFoldDB" id="A0A0R3JTZ4"/>
<sequence length="336" mass="38338">MIILKMVINMKFLFFTDTHIRGNNPKSRKDNFVETLKNKFIELVEVTKSEKIDAVLFGGDLFERPDVSISVVKEFLSIIKRFPLPIYSVIGNHDVFGQNPEVVGKTMLGILEETGIIEFLSKEPKLFAGEGKTVQITGGHYFYGVDDENKDSYILNEKSADFAIHIVHGFLLDRPFIKGIHHTLIDEICNKTMADITIAGHYHSGFGIKKYDKKYFINPGAIARVSNSISEIDRMPSYLVIEINDDISIELRQLKCAKKGEEVLDKEKLQEEYKKMNLINEFANQITSYGNFETLKLEKLINEIATIENIPEDIKKEALDRLTKAQELISLEEVID</sequence>
<evidence type="ECO:0000259" key="1">
    <source>
        <dbReference type="Pfam" id="PF00149"/>
    </source>
</evidence>
<dbReference type="SUPFAM" id="SSF56300">
    <property type="entry name" value="Metallo-dependent phosphatases"/>
    <property type="match status" value="1"/>
</dbReference>
<reference evidence="2 3" key="1">
    <citation type="submission" date="2015-09" db="EMBL/GenBank/DDBJ databases">
        <title>Draft genome sequence of a Caloramator mitchellensis, a moderate thermophile from the Great Artesian Basin of Australia.</title>
        <authorList>
            <person name="Patel B.K."/>
        </authorList>
    </citation>
    <scope>NUCLEOTIDE SEQUENCE [LARGE SCALE GENOMIC DNA]</scope>
    <source>
        <strain evidence="2 3">VF08</strain>
    </source>
</reference>
<accession>A0A0R3JTZ4</accession>
<keyword evidence="3" id="KW-1185">Reference proteome</keyword>
<dbReference type="STRING" id="908809.ABG79_01198"/>
<dbReference type="Proteomes" id="UP000052015">
    <property type="component" value="Unassembled WGS sequence"/>
</dbReference>
<organism evidence="2 3">
    <name type="scientific">Caloramator mitchellensis</name>
    <dbReference type="NCBI Taxonomy" id="908809"/>
    <lineage>
        <taxon>Bacteria</taxon>
        <taxon>Bacillati</taxon>
        <taxon>Bacillota</taxon>
        <taxon>Clostridia</taxon>
        <taxon>Eubacteriales</taxon>
        <taxon>Clostridiaceae</taxon>
        <taxon>Caloramator</taxon>
    </lineage>
</organism>
<dbReference type="InterPro" id="IPR029052">
    <property type="entry name" value="Metallo-depent_PP-like"/>
</dbReference>